<evidence type="ECO:0000313" key="2">
    <source>
        <dbReference type="Proteomes" id="UP000695023"/>
    </source>
</evidence>
<sequence>MGIPYNPAKGTICCSQFHGSPGQHCCGTEIYRPDVEICCNGHRHPKSENIHCCGVKAYNIKDPQMKCCAGTLYTLTSLHKHGGDVQCCGSTLQEPQDICCSSEEEEVIYSAKTGFSCCGHLYYNTTLWSCCAGRLRSIHEPGQGQRKMINESRVLSVNNLNKTDLCQKKRCVWECADGSWYGGRSAAFSLRPGNR</sequence>
<dbReference type="InterPro" id="IPR055284">
    <property type="entry name" value="Galaxin-like"/>
</dbReference>
<evidence type="ECO:0000259" key="1">
    <source>
        <dbReference type="Pfam" id="PF24748"/>
    </source>
</evidence>
<dbReference type="PANTHER" id="PTHR34490">
    <property type="entry name" value="PROTEIN CBG12054-RELATED"/>
    <property type="match status" value="1"/>
</dbReference>
<protein>
    <submittedName>
        <fullName evidence="3">Galaxin-2-like isoform X2</fullName>
    </submittedName>
</protein>
<accession>A0A9Y3VL44</accession>
<dbReference type="AlphaFoldDB" id="A0A9Y3VL44"/>
<dbReference type="RefSeq" id="XP_005742139.1">
    <property type="nucleotide sequence ID" value="XM_005742082.1"/>
</dbReference>
<feature type="domain" description="Galaxin-like repeats" evidence="1">
    <location>
        <begin position="5"/>
        <end position="133"/>
    </location>
</feature>
<gene>
    <name evidence="3" type="primary">LOC102197502</name>
</gene>
<proteinExistence type="predicted"/>
<name>A0A9Y3VL44_9CICH</name>
<dbReference type="PANTHER" id="PTHR34490:SF3">
    <property type="entry name" value="GALAXIN-LIKE ISOFORM X2"/>
    <property type="match status" value="1"/>
</dbReference>
<dbReference type="Proteomes" id="UP000695023">
    <property type="component" value="Unplaced"/>
</dbReference>
<evidence type="ECO:0000313" key="3">
    <source>
        <dbReference type="RefSeq" id="XP_005742139.1"/>
    </source>
</evidence>
<dbReference type="Pfam" id="PF24748">
    <property type="entry name" value="Galaxin_repeat"/>
    <property type="match status" value="1"/>
</dbReference>
<reference evidence="3" key="1">
    <citation type="submission" date="2025-08" db="UniProtKB">
        <authorList>
            <consortium name="RefSeq"/>
        </authorList>
    </citation>
    <scope>IDENTIFICATION</scope>
</reference>
<keyword evidence="2" id="KW-1185">Reference proteome</keyword>
<organism evidence="2 3">
    <name type="scientific">Pundamilia nyererei</name>
    <dbReference type="NCBI Taxonomy" id="303518"/>
    <lineage>
        <taxon>Eukaryota</taxon>
        <taxon>Metazoa</taxon>
        <taxon>Chordata</taxon>
        <taxon>Craniata</taxon>
        <taxon>Vertebrata</taxon>
        <taxon>Euteleostomi</taxon>
        <taxon>Actinopterygii</taxon>
        <taxon>Neopterygii</taxon>
        <taxon>Teleostei</taxon>
        <taxon>Neoteleostei</taxon>
        <taxon>Acanthomorphata</taxon>
        <taxon>Ovalentaria</taxon>
        <taxon>Cichlomorphae</taxon>
        <taxon>Cichliformes</taxon>
        <taxon>Cichlidae</taxon>
        <taxon>African cichlids</taxon>
        <taxon>Pseudocrenilabrinae</taxon>
        <taxon>Haplochromini</taxon>
        <taxon>Pundamilia</taxon>
    </lineage>
</organism>
<dbReference type="GeneID" id="102197502"/>
<dbReference type="InterPro" id="IPR056601">
    <property type="entry name" value="Galaxin_dom"/>
</dbReference>